<dbReference type="AlphaFoldDB" id="A0AAV6VER2"/>
<feature type="region of interest" description="Disordered" evidence="1">
    <location>
        <begin position="1"/>
        <end position="21"/>
    </location>
</feature>
<keyword evidence="3" id="KW-1185">Reference proteome</keyword>
<dbReference type="EMBL" id="JAFNEN010000093">
    <property type="protein sequence ID" value="KAG8195115.1"/>
    <property type="molecule type" value="Genomic_DNA"/>
</dbReference>
<comment type="caution">
    <text evidence="2">The sequence shown here is derived from an EMBL/GenBank/DDBJ whole genome shotgun (WGS) entry which is preliminary data.</text>
</comment>
<sequence length="84" mass="9694">MLNSTPNPHCAKRYRNSHDTSYRRRRVVSDPLQSMLRPIVQLDLLMEHGAHCKLQLSECVRELYQHGWILDSNGGDESCGFIIV</sequence>
<dbReference type="Proteomes" id="UP000827092">
    <property type="component" value="Unassembled WGS sequence"/>
</dbReference>
<gene>
    <name evidence="2" type="ORF">JTE90_013590</name>
</gene>
<reference evidence="2 3" key="1">
    <citation type="journal article" date="2022" name="Nat. Ecol. Evol.">
        <title>A masculinizing supergene underlies an exaggerated male reproductive morph in a spider.</title>
        <authorList>
            <person name="Hendrickx F."/>
            <person name="De Corte Z."/>
            <person name="Sonet G."/>
            <person name="Van Belleghem S.M."/>
            <person name="Kostlbacher S."/>
            <person name="Vangestel C."/>
        </authorList>
    </citation>
    <scope>NUCLEOTIDE SEQUENCE [LARGE SCALE GENOMIC DNA]</scope>
    <source>
        <strain evidence="2">W744_W776</strain>
    </source>
</reference>
<organism evidence="2 3">
    <name type="scientific">Oedothorax gibbosus</name>
    <dbReference type="NCBI Taxonomy" id="931172"/>
    <lineage>
        <taxon>Eukaryota</taxon>
        <taxon>Metazoa</taxon>
        <taxon>Ecdysozoa</taxon>
        <taxon>Arthropoda</taxon>
        <taxon>Chelicerata</taxon>
        <taxon>Arachnida</taxon>
        <taxon>Araneae</taxon>
        <taxon>Araneomorphae</taxon>
        <taxon>Entelegynae</taxon>
        <taxon>Araneoidea</taxon>
        <taxon>Linyphiidae</taxon>
        <taxon>Erigoninae</taxon>
        <taxon>Oedothorax</taxon>
    </lineage>
</organism>
<evidence type="ECO:0000256" key="1">
    <source>
        <dbReference type="SAM" id="MobiDB-lite"/>
    </source>
</evidence>
<evidence type="ECO:0000313" key="3">
    <source>
        <dbReference type="Proteomes" id="UP000827092"/>
    </source>
</evidence>
<protein>
    <submittedName>
        <fullName evidence="2">Uncharacterized protein</fullName>
    </submittedName>
</protein>
<evidence type="ECO:0000313" key="2">
    <source>
        <dbReference type="EMBL" id="KAG8195115.1"/>
    </source>
</evidence>
<name>A0AAV6VER2_9ARAC</name>
<proteinExistence type="predicted"/>
<accession>A0AAV6VER2</accession>